<evidence type="ECO:0000313" key="6">
    <source>
        <dbReference type="EMBL" id="GAX78666.1"/>
    </source>
</evidence>
<comment type="caution">
    <text evidence="6">The sequence shown here is derived from an EMBL/GenBank/DDBJ whole genome shotgun (WGS) entry which is preliminary data.</text>
</comment>
<dbReference type="Gene3D" id="2.70.50.40">
    <property type="entry name" value="GMP phosphodiesterase, delta subunit"/>
    <property type="match status" value="1"/>
</dbReference>
<dbReference type="STRING" id="1157962.A0A250X6J2"/>
<gene>
    <name evidence="6" type="ORF">CEUSTIGMA_g6104.t1</name>
</gene>
<dbReference type="InterPro" id="IPR014756">
    <property type="entry name" value="Ig_E-set"/>
</dbReference>
<sequence length="180" mass="20859">MMSATLQRILPDDVLNFKTPVSGYLCPLEANIYDIQFQAFEVKDYESGRTVYSSSTPTAYPVYPGDDPLRSVRYTFPAEFLTFKTIRTALTFSVGTLPANNFRMVEMHYFKGELVRVYDFPFGFCIPDSTNSWEQIYDVPEYSHEQIEEYISSPFGHTSDSFYFVDDKLVIHNKAEYQYA</sequence>
<keyword evidence="7" id="KW-1185">Reference proteome</keyword>
<protein>
    <recommendedName>
        <fullName evidence="5">GMP phosphodiesterase delta subunit domain-containing protein</fullName>
    </recommendedName>
</protein>
<evidence type="ECO:0000256" key="4">
    <source>
        <dbReference type="ARBA" id="ARBA00023121"/>
    </source>
</evidence>
<keyword evidence="2" id="KW-0813">Transport</keyword>
<dbReference type="Pfam" id="PF05351">
    <property type="entry name" value="GMP_PDE_delta"/>
    <property type="match status" value="1"/>
</dbReference>
<dbReference type="GO" id="GO:0042953">
    <property type="term" value="P:lipoprotein transport"/>
    <property type="evidence" value="ECO:0007669"/>
    <property type="project" value="TreeGrafter"/>
</dbReference>
<dbReference type="InterPro" id="IPR008015">
    <property type="entry name" value="PDED_dom"/>
</dbReference>
<evidence type="ECO:0000256" key="1">
    <source>
        <dbReference type="ARBA" id="ARBA00008102"/>
    </source>
</evidence>
<dbReference type="Proteomes" id="UP000232323">
    <property type="component" value="Unassembled WGS sequence"/>
</dbReference>
<dbReference type="EMBL" id="BEGY01000034">
    <property type="protein sequence ID" value="GAX78666.1"/>
    <property type="molecule type" value="Genomic_DNA"/>
</dbReference>
<dbReference type="InterPro" id="IPR051519">
    <property type="entry name" value="PDE6D_unc-119_myristoyl-bd"/>
</dbReference>
<evidence type="ECO:0000313" key="7">
    <source>
        <dbReference type="Proteomes" id="UP000232323"/>
    </source>
</evidence>
<feature type="domain" description="GMP phosphodiesterase delta subunit" evidence="5">
    <location>
        <begin position="29"/>
        <end position="179"/>
    </location>
</feature>
<comment type="similarity">
    <text evidence="1">Belongs to the PDE6D/unc-119 family.</text>
</comment>
<keyword evidence="4" id="KW-0446">Lipid-binding</keyword>
<evidence type="ECO:0000256" key="3">
    <source>
        <dbReference type="ARBA" id="ARBA00022927"/>
    </source>
</evidence>
<dbReference type="FunFam" id="2.70.50.40:FF:000003">
    <property type="entry name" value="UNC119 homologue, putative"/>
    <property type="match status" value="1"/>
</dbReference>
<dbReference type="GO" id="GO:0008289">
    <property type="term" value="F:lipid binding"/>
    <property type="evidence" value="ECO:0007669"/>
    <property type="project" value="UniProtKB-KW"/>
</dbReference>
<name>A0A250X6J2_9CHLO</name>
<evidence type="ECO:0000259" key="5">
    <source>
        <dbReference type="Pfam" id="PF05351"/>
    </source>
</evidence>
<dbReference type="GO" id="GO:0060271">
    <property type="term" value="P:cilium assembly"/>
    <property type="evidence" value="ECO:0007669"/>
    <property type="project" value="TreeGrafter"/>
</dbReference>
<dbReference type="PANTHER" id="PTHR12951:SF1">
    <property type="entry name" value="PROTEIN UNC-119 HOMOLOG"/>
    <property type="match status" value="1"/>
</dbReference>
<dbReference type="InterPro" id="IPR037036">
    <property type="entry name" value="PDED_dom_sf"/>
</dbReference>
<dbReference type="GO" id="GO:0005929">
    <property type="term" value="C:cilium"/>
    <property type="evidence" value="ECO:0007669"/>
    <property type="project" value="TreeGrafter"/>
</dbReference>
<proteinExistence type="inferred from homology"/>
<evidence type="ECO:0000256" key="2">
    <source>
        <dbReference type="ARBA" id="ARBA00022448"/>
    </source>
</evidence>
<dbReference type="PANTHER" id="PTHR12951">
    <property type="entry name" value="RETINAL PROTEIN 4"/>
    <property type="match status" value="1"/>
</dbReference>
<reference evidence="6 7" key="1">
    <citation type="submission" date="2017-08" db="EMBL/GenBank/DDBJ databases">
        <title>Acidophilic green algal genome provides insights into adaptation to an acidic environment.</title>
        <authorList>
            <person name="Hirooka S."/>
            <person name="Hirose Y."/>
            <person name="Kanesaki Y."/>
            <person name="Higuchi S."/>
            <person name="Fujiwara T."/>
            <person name="Onuma R."/>
            <person name="Era A."/>
            <person name="Ohbayashi R."/>
            <person name="Uzuka A."/>
            <person name="Nozaki H."/>
            <person name="Yoshikawa H."/>
            <person name="Miyagishima S.Y."/>
        </authorList>
    </citation>
    <scope>NUCLEOTIDE SEQUENCE [LARGE SCALE GENOMIC DNA]</scope>
    <source>
        <strain evidence="6 7">NIES-2499</strain>
    </source>
</reference>
<dbReference type="AlphaFoldDB" id="A0A250X6J2"/>
<accession>A0A250X6J2</accession>
<organism evidence="6 7">
    <name type="scientific">Chlamydomonas eustigma</name>
    <dbReference type="NCBI Taxonomy" id="1157962"/>
    <lineage>
        <taxon>Eukaryota</taxon>
        <taxon>Viridiplantae</taxon>
        <taxon>Chlorophyta</taxon>
        <taxon>core chlorophytes</taxon>
        <taxon>Chlorophyceae</taxon>
        <taxon>CS clade</taxon>
        <taxon>Chlamydomonadales</taxon>
        <taxon>Chlamydomonadaceae</taxon>
        <taxon>Chlamydomonas</taxon>
    </lineage>
</organism>
<dbReference type="OrthoDB" id="10248777at2759"/>
<keyword evidence="3" id="KW-0653">Protein transport</keyword>
<dbReference type="SUPFAM" id="SSF81296">
    <property type="entry name" value="E set domains"/>
    <property type="match status" value="1"/>
</dbReference>